<dbReference type="SUPFAM" id="SSF48464">
    <property type="entry name" value="ENTH/VHS domain"/>
    <property type="match status" value="1"/>
</dbReference>
<evidence type="ECO:0000259" key="7">
    <source>
        <dbReference type="PROSITE" id="PS51391"/>
    </source>
</evidence>
<dbReference type="SMART" id="SM00582">
    <property type="entry name" value="RPR"/>
    <property type="match status" value="1"/>
</dbReference>
<evidence type="ECO:0000256" key="3">
    <source>
        <dbReference type="ARBA" id="ARBA00022990"/>
    </source>
</evidence>
<accession>A0A3Q3GPD0</accession>
<dbReference type="Ensembl" id="ENSLBET00000037432.1">
    <property type="protein sequence ID" value="ENSLBEP00000035917.1"/>
    <property type="gene ID" value="ENSLBEG00000026924.1"/>
</dbReference>
<dbReference type="PROSITE" id="PS51391">
    <property type="entry name" value="CID"/>
    <property type="match status" value="1"/>
</dbReference>
<evidence type="ECO:0000256" key="1">
    <source>
        <dbReference type="ARBA" id="ARBA00022481"/>
    </source>
</evidence>
<dbReference type="InterPro" id="IPR006569">
    <property type="entry name" value="CID_dom"/>
</dbReference>
<dbReference type="PANTHER" id="PTHR12460">
    <property type="entry name" value="CYCLIN-DEPENDENT KINASE INHIBITOR-RELATED PROTEIN"/>
    <property type="match status" value="1"/>
</dbReference>
<keyword evidence="3" id="KW-0007">Acetylation</keyword>
<dbReference type="Proteomes" id="UP000261660">
    <property type="component" value="Unplaced"/>
</dbReference>
<dbReference type="Gene3D" id="1.25.40.90">
    <property type="match status" value="1"/>
</dbReference>
<dbReference type="InParanoid" id="A0A3Q3GPD0"/>
<feature type="domain" description="CID" evidence="7">
    <location>
        <begin position="18"/>
        <end position="151"/>
    </location>
</feature>
<evidence type="ECO:0000256" key="5">
    <source>
        <dbReference type="ARBA" id="ARBA00067342"/>
    </source>
</evidence>
<evidence type="ECO:0000256" key="2">
    <source>
        <dbReference type="ARBA" id="ARBA00022553"/>
    </source>
</evidence>
<protein>
    <recommendedName>
        <fullName evidence="5">Regulation of nuclear pre-mRNA domain-containing protein 2</fullName>
    </recommendedName>
</protein>
<organism evidence="8 9">
    <name type="scientific">Labrus bergylta</name>
    <name type="common">ballan wrasse</name>
    <dbReference type="NCBI Taxonomy" id="56723"/>
    <lineage>
        <taxon>Eukaryota</taxon>
        <taxon>Metazoa</taxon>
        <taxon>Chordata</taxon>
        <taxon>Craniata</taxon>
        <taxon>Vertebrata</taxon>
        <taxon>Euteleostomi</taxon>
        <taxon>Actinopterygii</taxon>
        <taxon>Neopterygii</taxon>
        <taxon>Teleostei</taxon>
        <taxon>Neoteleostei</taxon>
        <taxon>Acanthomorphata</taxon>
        <taxon>Eupercaria</taxon>
        <taxon>Labriformes</taxon>
        <taxon>Labridae</taxon>
        <taxon>Labrus</taxon>
    </lineage>
</organism>
<name>A0A3Q3GPD0_9LABR</name>
<dbReference type="AlphaFoldDB" id="A0A3Q3GPD0"/>
<dbReference type="InterPro" id="IPR008942">
    <property type="entry name" value="ENTH_VHS"/>
</dbReference>
<sequence>PAAGGVDNSPSDMAAGASGGSFESTMDRRFRSVTNTMDSIQGLSMWCIENKKYHSLIVRHWIKCWTRQRFFLRLNLIYLANDVIQNCKRKNAIVYRTAFAEVLRDAFLLVNYEGDPKVIKSVERILSIWEERGVYSGTLITELRSSLVKEESPPETPVEQKSKSFLYYCVSLIFIRPQALLDQLSKYKRSVEDVDLREKQLAAMRVDICSTEALRKLKGAF</sequence>
<dbReference type="PANTHER" id="PTHR12460:SF40">
    <property type="entry name" value="REGULATION OF NUCLEAR PRE-MRNA DOMAIN-CONTAINING PROTEIN 2"/>
    <property type="match status" value="1"/>
</dbReference>
<keyword evidence="2" id="KW-0597">Phosphoprotein</keyword>
<dbReference type="STRING" id="56723.ENSLBEP00000035917"/>
<dbReference type="FunFam" id="1.25.40.90:FF:000020">
    <property type="entry name" value="regulation of nuclear pre-mRNA domain-containing protein 2 isoform X1"/>
    <property type="match status" value="1"/>
</dbReference>
<dbReference type="Pfam" id="PF04818">
    <property type="entry name" value="CID"/>
    <property type="match status" value="1"/>
</dbReference>
<reference evidence="8" key="2">
    <citation type="submission" date="2025-09" db="UniProtKB">
        <authorList>
            <consortium name="Ensembl"/>
        </authorList>
    </citation>
    <scope>IDENTIFICATION</scope>
</reference>
<feature type="region of interest" description="Disordered" evidence="6">
    <location>
        <begin position="1"/>
        <end position="21"/>
    </location>
</feature>
<dbReference type="GeneTree" id="ENSGT00950000183094"/>
<reference evidence="8" key="1">
    <citation type="submission" date="2025-08" db="UniProtKB">
        <authorList>
            <consortium name="Ensembl"/>
        </authorList>
    </citation>
    <scope>IDENTIFICATION</scope>
</reference>
<evidence type="ECO:0000313" key="8">
    <source>
        <dbReference type="Ensembl" id="ENSLBEP00000035917.1"/>
    </source>
</evidence>
<dbReference type="GO" id="GO:0000993">
    <property type="term" value="F:RNA polymerase II complex binding"/>
    <property type="evidence" value="ECO:0007669"/>
    <property type="project" value="TreeGrafter"/>
</dbReference>
<evidence type="ECO:0000313" key="9">
    <source>
        <dbReference type="Proteomes" id="UP000261660"/>
    </source>
</evidence>
<evidence type="ECO:0000256" key="4">
    <source>
        <dbReference type="ARBA" id="ARBA00062892"/>
    </source>
</evidence>
<keyword evidence="9" id="KW-1185">Reference proteome</keyword>
<keyword evidence="1" id="KW-0488">Methylation</keyword>
<comment type="subunit">
    <text evidence="4">Associates with the RNA polymerase II complex.</text>
</comment>
<dbReference type="GO" id="GO:0031124">
    <property type="term" value="P:mRNA 3'-end processing"/>
    <property type="evidence" value="ECO:0007669"/>
    <property type="project" value="TreeGrafter"/>
</dbReference>
<evidence type="ECO:0000256" key="6">
    <source>
        <dbReference type="SAM" id="MobiDB-lite"/>
    </source>
</evidence>
<proteinExistence type="predicted"/>